<dbReference type="SUPFAM" id="SSF103473">
    <property type="entry name" value="MFS general substrate transporter"/>
    <property type="match status" value="2"/>
</dbReference>
<keyword evidence="2" id="KW-0813">Transport</keyword>
<dbReference type="PRINTS" id="PR01036">
    <property type="entry name" value="TCRTETB"/>
</dbReference>
<feature type="transmembrane region" description="Helical" evidence="6">
    <location>
        <begin position="316"/>
        <end position="339"/>
    </location>
</feature>
<feature type="transmembrane region" description="Helical" evidence="6">
    <location>
        <begin position="451"/>
        <end position="471"/>
    </location>
</feature>
<dbReference type="Pfam" id="PF07690">
    <property type="entry name" value="MFS_1"/>
    <property type="match status" value="2"/>
</dbReference>
<gene>
    <name evidence="8" type="ORF">IFM12276_31210</name>
</gene>
<accession>A0ABM8CYH9</accession>
<feature type="transmembrane region" description="Helical" evidence="6">
    <location>
        <begin position="351"/>
        <end position="369"/>
    </location>
</feature>
<dbReference type="EMBL" id="AP026978">
    <property type="protein sequence ID" value="BDU00093.1"/>
    <property type="molecule type" value="Genomic_DNA"/>
</dbReference>
<comment type="subcellular location">
    <subcellularLocation>
        <location evidence="1">Cell membrane</location>
        <topology evidence="1">Multi-pass membrane protein</topology>
    </subcellularLocation>
</comment>
<feature type="transmembrane region" description="Helical" evidence="6">
    <location>
        <begin position="210"/>
        <end position="229"/>
    </location>
</feature>
<feature type="transmembrane region" description="Helical" evidence="6">
    <location>
        <begin position="176"/>
        <end position="198"/>
    </location>
</feature>
<dbReference type="PANTHER" id="PTHR42718">
    <property type="entry name" value="MAJOR FACILITATOR SUPERFAMILY MULTIDRUG TRANSPORTER MFSC"/>
    <property type="match status" value="1"/>
</dbReference>
<dbReference type="InterPro" id="IPR036259">
    <property type="entry name" value="MFS_trans_sf"/>
</dbReference>
<evidence type="ECO:0000256" key="3">
    <source>
        <dbReference type="ARBA" id="ARBA00022692"/>
    </source>
</evidence>
<feature type="transmembrane region" description="Helical" evidence="6">
    <location>
        <begin position="21"/>
        <end position="47"/>
    </location>
</feature>
<evidence type="ECO:0000256" key="1">
    <source>
        <dbReference type="ARBA" id="ARBA00004651"/>
    </source>
</evidence>
<keyword evidence="5 6" id="KW-0472">Membrane</keyword>
<dbReference type="InterPro" id="IPR020846">
    <property type="entry name" value="MFS_dom"/>
</dbReference>
<sequence>MSDPSSRLASGLSGGETAFKSTALIVTALVLAESVSAFEAGMIFIALPRLGEIFAAPASTTGWAVTAYMLVAATTALVGGRLGDIYGRKKILIIVMLVSTLGSLISVLGDSMAAIIAGRGVQGAAGAILPLCYGLAREALPAQKLSIAVGFIGGAALLAGSGGSLIAGVLLDVADWHMIFVFAAVLAVVASAVAALALPGSPRSADPPRFDYVGAALMTPGLTALLYGITQGPRWGWTSLEVVGLIVAGFGILAVWTIWELGRREPLVDLRVLASRRMSLNLIAVSVLALGPVGAIQIITPMILQSPTSLPVGLGISATVTGLVAGIGALIGFVASPIAGSVAGRWGGRTAFLIGAALFAVANLMILVGHKSLPLMMGVFAVGALATAFAYTGYPKIVIESVPDGVTSVTTGVLSTARQAFSAVGVAIVSVMLSLWTVPEGTAPALPSFDLAVGWFIGCSLIVAAICLFIGRPQLATNDDTVPDEKGTAAYAG</sequence>
<feature type="transmembrane region" description="Helical" evidence="6">
    <location>
        <begin position="280"/>
        <end position="304"/>
    </location>
</feature>
<feature type="transmembrane region" description="Helical" evidence="6">
    <location>
        <begin position="53"/>
        <end position="79"/>
    </location>
</feature>
<reference evidence="8 9" key="1">
    <citation type="submission" date="2022-11" db="EMBL/GenBank/DDBJ databases">
        <title>Genome Sequencing of Nocardia sp. ON39_IFM12276 and assembly.</title>
        <authorList>
            <person name="Shimojima M."/>
            <person name="Toyokawa M."/>
            <person name="Uesaka K."/>
        </authorList>
    </citation>
    <scope>NUCLEOTIDE SEQUENCE [LARGE SCALE GENOMIC DNA]</scope>
    <source>
        <strain evidence="8 9">IFM 12276</strain>
    </source>
</reference>
<feature type="domain" description="Major facilitator superfamily (MFS) profile" evidence="7">
    <location>
        <begin position="25"/>
        <end position="476"/>
    </location>
</feature>
<name>A0ABM8CYH9_9NOCA</name>
<evidence type="ECO:0000256" key="2">
    <source>
        <dbReference type="ARBA" id="ARBA00022448"/>
    </source>
</evidence>
<feature type="transmembrane region" description="Helical" evidence="6">
    <location>
        <begin position="420"/>
        <end position="439"/>
    </location>
</feature>
<feature type="transmembrane region" description="Helical" evidence="6">
    <location>
        <begin position="115"/>
        <end position="136"/>
    </location>
</feature>
<keyword evidence="4 6" id="KW-1133">Transmembrane helix</keyword>
<dbReference type="PANTHER" id="PTHR42718:SF9">
    <property type="entry name" value="MAJOR FACILITATOR SUPERFAMILY MULTIDRUG TRANSPORTER MFSC"/>
    <property type="match status" value="1"/>
</dbReference>
<evidence type="ECO:0000256" key="4">
    <source>
        <dbReference type="ARBA" id="ARBA00022989"/>
    </source>
</evidence>
<evidence type="ECO:0000256" key="6">
    <source>
        <dbReference type="SAM" id="Phobius"/>
    </source>
</evidence>
<feature type="transmembrane region" description="Helical" evidence="6">
    <location>
        <begin position="91"/>
        <end position="109"/>
    </location>
</feature>
<proteinExistence type="predicted"/>
<dbReference type="Gene3D" id="1.20.1720.10">
    <property type="entry name" value="Multidrug resistance protein D"/>
    <property type="match status" value="1"/>
</dbReference>
<evidence type="ECO:0000256" key="5">
    <source>
        <dbReference type="ARBA" id="ARBA00023136"/>
    </source>
</evidence>
<evidence type="ECO:0000259" key="7">
    <source>
        <dbReference type="PROSITE" id="PS50850"/>
    </source>
</evidence>
<protein>
    <submittedName>
        <fullName evidence="8">MFS transporter</fullName>
    </submittedName>
</protein>
<dbReference type="Gene3D" id="1.20.1250.20">
    <property type="entry name" value="MFS general substrate transporter like domains"/>
    <property type="match status" value="1"/>
</dbReference>
<keyword evidence="3 6" id="KW-0812">Transmembrane</keyword>
<evidence type="ECO:0000313" key="9">
    <source>
        <dbReference type="Proteomes" id="UP001317870"/>
    </source>
</evidence>
<dbReference type="InterPro" id="IPR011701">
    <property type="entry name" value="MFS"/>
</dbReference>
<feature type="transmembrane region" description="Helical" evidence="6">
    <location>
        <begin position="375"/>
        <end position="394"/>
    </location>
</feature>
<dbReference type="PROSITE" id="PS50850">
    <property type="entry name" value="MFS"/>
    <property type="match status" value="1"/>
</dbReference>
<feature type="transmembrane region" description="Helical" evidence="6">
    <location>
        <begin position="235"/>
        <end position="259"/>
    </location>
</feature>
<dbReference type="Proteomes" id="UP001317870">
    <property type="component" value="Chromosome"/>
</dbReference>
<organism evidence="8 9">
    <name type="scientific">Nocardia sputorum</name>
    <dbReference type="NCBI Taxonomy" id="2984338"/>
    <lineage>
        <taxon>Bacteria</taxon>
        <taxon>Bacillati</taxon>
        <taxon>Actinomycetota</taxon>
        <taxon>Actinomycetes</taxon>
        <taxon>Mycobacteriales</taxon>
        <taxon>Nocardiaceae</taxon>
        <taxon>Nocardia</taxon>
    </lineage>
</organism>
<evidence type="ECO:0000313" key="8">
    <source>
        <dbReference type="EMBL" id="BDU00093.1"/>
    </source>
</evidence>
<feature type="transmembrane region" description="Helical" evidence="6">
    <location>
        <begin position="148"/>
        <end position="170"/>
    </location>
</feature>
<dbReference type="RefSeq" id="WP_281880333.1">
    <property type="nucleotide sequence ID" value="NZ_AP026978.1"/>
</dbReference>
<keyword evidence="9" id="KW-1185">Reference proteome</keyword>